<dbReference type="SUPFAM" id="SSF53254">
    <property type="entry name" value="Phosphoglycerate mutase-like"/>
    <property type="match status" value="1"/>
</dbReference>
<dbReference type="OrthoDB" id="496981at2759"/>
<protein>
    <submittedName>
        <fullName evidence="2">Phosphoglycerate mutase 1 isoform X2</fullName>
    </submittedName>
</protein>
<organism evidence="2 3">
    <name type="scientific">Micractinium conductrix</name>
    <dbReference type="NCBI Taxonomy" id="554055"/>
    <lineage>
        <taxon>Eukaryota</taxon>
        <taxon>Viridiplantae</taxon>
        <taxon>Chlorophyta</taxon>
        <taxon>core chlorophytes</taxon>
        <taxon>Trebouxiophyceae</taxon>
        <taxon>Chlorellales</taxon>
        <taxon>Chlorellaceae</taxon>
        <taxon>Chlorella clade</taxon>
        <taxon>Micractinium</taxon>
    </lineage>
</organism>
<dbReference type="GO" id="GO:0016791">
    <property type="term" value="F:phosphatase activity"/>
    <property type="evidence" value="ECO:0007669"/>
    <property type="project" value="TreeGrafter"/>
</dbReference>
<name>A0A2P6V5I8_9CHLO</name>
<dbReference type="InterPro" id="IPR013078">
    <property type="entry name" value="His_Pase_superF_clade-1"/>
</dbReference>
<evidence type="ECO:0000313" key="2">
    <source>
        <dbReference type="EMBL" id="PSC69342.1"/>
    </source>
</evidence>
<evidence type="ECO:0000313" key="3">
    <source>
        <dbReference type="Proteomes" id="UP000239649"/>
    </source>
</evidence>
<sequence>MAPTVPHATSVGVEEAEEGAGAAGAGVPHGHVHADGSHEEHLLPRLALIPHHHTKVIHFIRHGQGYHNVAGQLDHEEYKSWEFEDAHLTDFGWQQARALNSHIRKLGSEFRADVVIVSPLTRTLETAAGVFGAGRWQQGDPQPPLMLEQTEVEGKRAAQQAISAAGCPPFVAWEGCREHLGVHPCDKRRPMRDIKPSFPAVDFSLVEAEEDTLWTLEHRETHDEIKRRGLKFMQWLMGRPERHLAVVSHSSFIFFMLQAFGHTAAPAIQTELHKWYENCEMRTVVLADEGGAHAHPDPLHFHGGRMAAA</sequence>
<evidence type="ECO:0000256" key="1">
    <source>
        <dbReference type="ARBA" id="ARBA00038362"/>
    </source>
</evidence>
<comment type="similarity">
    <text evidence="1">Belongs to the phosphoglycerate mutase family.</text>
</comment>
<dbReference type="PANTHER" id="PTHR48100">
    <property type="entry name" value="BROAD-SPECIFICITY PHOSPHATASE YOR283W-RELATED"/>
    <property type="match status" value="1"/>
</dbReference>
<dbReference type="EMBL" id="LHPF02000027">
    <property type="protein sequence ID" value="PSC69342.1"/>
    <property type="molecule type" value="Genomic_DNA"/>
</dbReference>
<comment type="caution">
    <text evidence="2">The sequence shown here is derived from an EMBL/GenBank/DDBJ whole genome shotgun (WGS) entry which is preliminary data.</text>
</comment>
<dbReference type="CDD" id="cd07067">
    <property type="entry name" value="HP_PGM_like"/>
    <property type="match status" value="1"/>
</dbReference>
<proteinExistence type="inferred from homology"/>
<dbReference type="InterPro" id="IPR050275">
    <property type="entry name" value="PGM_Phosphatase"/>
</dbReference>
<dbReference type="Gene3D" id="3.40.50.1240">
    <property type="entry name" value="Phosphoglycerate mutase-like"/>
    <property type="match status" value="1"/>
</dbReference>
<reference evidence="2 3" key="1">
    <citation type="journal article" date="2018" name="Plant J.">
        <title>Genome sequences of Chlorella sorokiniana UTEX 1602 and Micractinium conductrix SAG 241.80: implications to maltose excretion by a green alga.</title>
        <authorList>
            <person name="Arriola M.B."/>
            <person name="Velmurugan N."/>
            <person name="Zhang Y."/>
            <person name="Plunkett M.H."/>
            <person name="Hondzo H."/>
            <person name="Barney B.M."/>
        </authorList>
    </citation>
    <scope>NUCLEOTIDE SEQUENCE [LARGE SCALE GENOMIC DNA]</scope>
    <source>
        <strain evidence="2 3">SAG 241.80</strain>
    </source>
</reference>
<dbReference type="SMART" id="SM00855">
    <property type="entry name" value="PGAM"/>
    <property type="match status" value="1"/>
</dbReference>
<gene>
    <name evidence="2" type="ORF">C2E20_7105</name>
</gene>
<accession>A0A2P6V5I8</accession>
<dbReference type="Proteomes" id="UP000239649">
    <property type="component" value="Unassembled WGS sequence"/>
</dbReference>
<keyword evidence="3" id="KW-1185">Reference proteome</keyword>
<dbReference type="Pfam" id="PF00300">
    <property type="entry name" value="His_Phos_1"/>
    <property type="match status" value="1"/>
</dbReference>
<dbReference type="GO" id="GO:0005737">
    <property type="term" value="C:cytoplasm"/>
    <property type="evidence" value="ECO:0007669"/>
    <property type="project" value="TreeGrafter"/>
</dbReference>
<dbReference type="InterPro" id="IPR029033">
    <property type="entry name" value="His_PPase_superfam"/>
</dbReference>
<dbReference type="PANTHER" id="PTHR48100:SF1">
    <property type="entry name" value="HISTIDINE PHOSPHATASE FAMILY PROTEIN-RELATED"/>
    <property type="match status" value="1"/>
</dbReference>
<dbReference type="AlphaFoldDB" id="A0A2P6V5I8"/>